<dbReference type="SUPFAM" id="SSF47413">
    <property type="entry name" value="lambda repressor-like DNA-binding domains"/>
    <property type="match status" value="1"/>
</dbReference>
<dbReference type="Pfam" id="PF19054">
    <property type="entry name" value="DUF5753"/>
    <property type="match status" value="1"/>
</dbReference>
<proteinExistence type="predicted"/>
<organism evidence="2 3">
    <name type="scientific">Streptomyces lycii</name>
    <dbReference type="NCBI Taxonomy" id="2654337"/>
    <lineage>
        <taxon>Bacteria</taxon>
        <taxon>Bacillati</taxon>
        <taxon>Actinomycetota</taxon>
        <taxon>Actinomycetes</taxon>
        <taxon>Kitasatosporales</taxon>
        <taxon>Streptomycetaceae</taxon>
        <taxon>Streptomyces</taxon>
    </lineage>
</organism>
<evidence type="ECO:0000313" key="3">
    <source>
        <dbReference type="Proteomes" id="UP000621266"/>
    </source>
</evidence>
<dbReference type="EMBL" id="WHPN01000039">
    <property type="protein sequence ID" value="KAF4410760.1"/>
    <property type="molecule type" value="Genomic_DNA"/>
</dbReference>
<dbReference type="PROSITE" id="PS50943">
    <property type="entry name" value="HTH_CROC1"/>
    <property type="match status" value="1"/>
</dbReference>
<dbReference type="Proteomes" id="UP000621266">
    <property type="component" value="Unassembled WGS sequence"/>
</dbReference>
<reference evidence="2 3" key="1">
    <citation type="submission" date="2019-10" db="EMBL/GenBank/DDBJ databases">
        <title>Streptomyces tenebrisbrunneis sp.nov., an endogenous actinomycete isolated from of Lycium ruthenicum.</title>
        <authorList>
            <person name="Ma L."/>
        </authorList>
    </citation>
    <scope>NUCLEOTIDE SEQUENCE [LARGE SCALE GENOMIC DNA]</scope>
    <source>
        <strain evidence="2 3">TRM 66187</strain>
    </source>
</reference>
<evidence type="ECO:0000313" key="2">
    <source>
        <dbReference type="EMBL" id="KAF4410760.1"/>
    </source>
</evidence>
<dbReference type="RefSeq" id="WP_156204965.1">
    <property type="nucleotide sequence ID" value="NZ_WHPN01000039.1"/>
</dbReference>
<dbReference type="Gene3D" id="1.10.260.40">
    <property type="entry name" value="lambda repressor-like DNA-binding domains"/>
    <property type="match status" value="1"/>
</dbReference>
<accession>A0ABQ7FPJ0</accession>
<dbReference type="InterPro" id="IPR010982">
    <property type="entry name" value="Lambda_DNA-bd_dom_sf"/>
</dbReference>
<name>A0ABQ7FPJ0_9ACTN</name>
<keyword evidence="3" id="KW-1185">Reference proteome</keyword>
<comment type="caution">
    <text evidence="2">The sequence shown here is derived from an EMBL/GenBank/DDBJ whole genome shotgun (WGS) entry which is preliminary data.</text>
</comment>
<dbReference type="SMART" id="SM00530">
    <property type="entry name" value="HTH_XRE"/>
    <property type="match status" value="1"/>
</dbReference>
<dbReference type="Pfam" id="PF13560">
    <property type="entry name" value="HTH_31"/>
    <property type="match status" value="1"/>
</dbReference>
<protein>
    <submittedName>
        <fullName evidence="2">Helix-turn-helix domain-containing protein</fullName>
    </submittedName>
</protein>
<dbReference type="InterPro" id="IPR001387">
    <property type="entry name" value="Cro/C1-type_HTH"/>
</dbReference>
<feature type="domain" description="HTH cro/C1-type" evidence="1">
    <location>
        <begin position="21"/>
        <end position="75"/>
    </location>
</feature>
<dbReference type="CDD" id="cd00093">
    <property type="entry name" value="HTH_XRE"/>
    <property type="match status" value="1"/>
</dbReference>
<sequence>MAHIRDLDPGSSALAYYGAELRRLREAAGLTQKQVGDIIYCTGSLVGQIETARKAPTREFTERVDAALGAEGALIRLWPLVSRSALPGWFQPYAEMEATATTIYTYQAQLVHGLLQTDAYARAVLGVLSKDRLDERASARLERQSILQRKGRPVLWAILGEGVLHQAVGGPEVMRGQLAHLLSYRHDDWVHIQVLPFAAGTHAGQLGSFNILRFDDAPDIAYSEGYDGGRTTIDPQQVGDRSLRYDLLQAAALSLDKSADLIASVMEDRYGERP</sequence>
<evidence type="ECO:0000259" key="1">
    <source>
        <dbReference type="PROSITE" id="PS50943"/>
    </source>
</evidence>
<dbReference type="InterPro" id="IPR043917">
    <property type="entry name" value="DUF5753"/>
</dbReference>
<gene>
    <name evidence="2" type="ORF">GCU69_02130</name>
</gene>